<evidence type="ECO:0000313" key="2">
    <source>
        <dbReference type="Proteomes" id="UP000247152"/>
    </source>
</evidence>
<dbReference type="AlphaFoldDB" id="A0A317U371"/>
<evidence type="ECO:0000313" key="1">
    <source>
        <dbReference type="EMBL" id="PWY56161.1"/>
    </source>
</evidence>
<gene>
    <name evidence="1" type="ORF">DGG96_08440</name>
</gene>
<organism evidence="1 2">
    <name type="scientific">Legionella qingyii</name>
    <dbReference type="NCBI Taxonomy" id="2184757"/>
    <lineage>
        <taxon>Bacteria</taxon>
        <taxon>Pseudomonadati</taxon>
        <taxon>Pseudomonadota</taxon>
        <taxon>Gammaproteobacteria</taxon>
        <taxon>Legionellales</taxon>
        <taxon>Legionellaceae</taxon>
        <taxon>Legionella</taxon>
    </lineage>
</organism>
<proteinExistence type="predicted"/>
<dbReference type="Proteomes" id="UP000247152">
    <property type="component" value="Unassembled WGS sequence"/>
</dbReference>
<reference evidence="1 2" key="1">
    <citation type="submission" date="2018-05" db="EMBL/GenBank/DDBJ databases">
        <title>Legionella qingyii sp.nov., whole genome shotgun sequence.</title>
        <authorList>
            <person name="Wu H."/>
            <person name="Zhu Q."/>
            <person name="Hu C."/>
        </authorList>
    </citation>
    <scope>NUCLEOTIDE SEQUENCE [LARGE SCALE GENOMIC DNA]</scope>
    <source>
        <strain evidence="1 2">HEB18</strain>
    </source>
</reference>
<comment type="caution">
    <text evidence="1">The sequence shown here is derived from an EMBL/GenBank/DDBJ whole genome shotgun (WGS) entry which is preliminary data.</text>
</comment>
<protein>
    <submittedName>
        <fullName evidence="1">Uncharacterized protein</fullName>
    </submittedName>
</protein>
<dbReference type="EMBL" id="QHJG01000011">
    <property type="protein sequence ID" value="PWY56161.1"/>
    <property type="molecule type" value="Genomic_DNA"/>
</dbReference>
<name>A0A317U371_9GAMM</name>
<accession>A0A317U371</accession>
<sequence length="127" mass="14431">MSAERIYATQGPLNKICENFLLLSGALLEQRNFPVHYGSTHAATILTVLTDQNFTMTLDLTVVVRVTAVVMLYRSNRDDVHSLGKTANGRVLGRELHVKHMKASTLTFTFDYTRRHEIYPDFAIKMD</sequence>